<dbReference type="PANTHER" id="PTHR33989:SF4">
    <property type="entry name" value="PTS SYSTEM N,N'-DIACETYLCHITOBIOSE-SPECIFIC EIIC COMPONENT"/>
    <property type="match status" value="1"/>
</dbReference>
<keyword evidence="6 9" id="KW-1133">Transmembrane helix</keyword>
<evidence type="ECO:0000313" key="12">
    <source>
        <dbReference type="Proteomes" id="UP000007491"/>
    </source>
</evidence>
<dbReference type="OrthoDB" id="1550290at2"/>
<dbReference type="STRING" id="1604.LAC30SC_09240"/>
<feature type="transmembrane region" description="Helical" evidence="9">
    <location>
        <begin position="354"/>
        <end position="374"/>
    </location>
</feature>
<dbReference type="Pfam" id="PF02378">
    <property type="entry name" value="PTS_EIIC"/>
    <property type="match status" value="1"/>
</dbReference>
<feature type="transmembrane region" description="Helical" evidence="9">
    <location>
        <begin position="394"/>
        <end position="414"/>
    </location>
</feature>
<dbReference type="PROSITE" id="PS51105">
    <property type="entry name" value="PTS_EIIC_TYPE_3"/>
    <property type="match status" value="1"/>
</dbReference>
<reference key="2">
    <citation type="submission" date="2011-02" db="EMBL/GenBank/DDBJ databases">
        <authorList>
            <person name="Roh H."/>
            <person name="Ko H.-J."/>
            <person name="Kim S.-H."/>
            <person name="Choi I.-G."/>
            <person name="Oh S."/>
        </authorList>
    </citation>
    <scope>NUCLEOTIDE SEQUENCE</scope>
    <source>
        <strain>30SC</strain>
    </source>
</reference>
<dbReference type="EMBL" id="CP002559">
    <property type="protein sequence ID" value="ADZ07947.1"/>
    <property type="molecule type" value="Genomic_DNA"/>
</dbReference>
<dbReference type="InterPro" id="IPR051088">
    <property type="entry name" value="PTS_Sugar-EIIC/EIIB"/>
</dbReference>
<comment type="function">
    <text evidence="8">The phosphoenolpyruvate-dependent sugar phosphotransferase system (PTS), a major carbohydrate active -transport system, catalyzes the phosphorylation of incoming sugar substrates concomitant with their translocation across the cell membrane.</text>
</comment>
<evidence type="ECO:0000256" key="9">
    <source>
        <dbReference type="SAM" id="Phobius"/>
    </source>
</evidence>
<feature type="domain" description="PTS EIIC type-3" evidence="10">
    <location>
        <begin position="8"/>
        <end position="414"/>
    </location>
</feature>
<keyword evidence="4 8" id="KW-0762">Sugar transport</keyword>
<evidence type="ECO:0000313" key="11">
    <source>
        <dbReference type="EMBL" id="ADZ07947.1"/>
    </source>
</evidence>
<feature type="transmembrane region" description="Helical" evidence="9">
    <location>
        <begin position="136"/>
        <end position="156"/>
    </location>
</feature>
<dbReference type="NCBIfam" id="TIGR00410">
    <property type="entry name" value="lacE"/>
    <property type="match status" value="1"/>
</dbReference>
<reference evidence="11 12" key="1">
    <citation type="journal article" date="2011" name="J. Bacteriol.">
        <title>Complete genome sequencing of Lactobacillus acidophilus 30SC, isolated from swine intestine.</title>
        <authorList>
            <person name="Oh S."/>
            <person name="Roh H."/>
            <person name="Ko H.J."/>
            <person name="Kim S."/>
            <person name="Kim K.H."/>
            <person name="Lee S.E."/>
            <person name="Chang I.S."/>
            <person name="Kim S."/>
            <person name="Choi I.G."/>
        </authorList>
    </citation>
    <scope>NUCLEOTIDE SEQUENCE [LARGE SCALE GENOMIC DNA]</scope>
    <source>
        <strain evidence="11 12">30SC</strain>
    </source>
</reference>
<evidence type="ECO:0000256" key="7">
    <source>
        <dbReference type="ARBA" id="ARBA00023136"/>
    </source>
</evidence>
<keyword evidence="3 8" id="KW-1003">Cell membrane</keyword>
<feature type="transmembrane region" description="Helical" evidence="9">
    <location>
        <begin position="220"/>
        <end position="243"/>
    </location>
</feature>
<keyword evidence="5 9" id="KW-0812">Transmembrane</keyword>
<evidence type="ECO:0000256" key="4">
    <source>
        <dbReference type="ARBA" id="ARBA00022597"/>
    </source>
</evidence>
<feature type="transmembrane region" description="Helical" evidence="9">
    <location>
        <begin position="177"/>
        <end position="200"/>
    </location>
</feature>
<dbReference type="GO" id="GO:0009401">
    <property type="term" value="P:phosphoenolpyruvate-dependent sugar phosphotransferase system"/>
    <property type="evidence" value="ECO:0007669"/>
    <property type="project" value="InterPro"/>
</dbReference>
<evidence type="ECO:0000256" key="8">
    <source>
        <dbReference type="PIRNR" id="PIRNR006351"/>
    </source>
</evidence>
<dbReference type="GO" id="GO:0005886">
    <property type="term" value="C:plasma membrane"/>
    <property type="evidence" value="ECO:0007669"/>
    <property type="project" value="UniProtKB-SubCell"/>
</dbReference>
<evidence type="ECO:0000256" key="1">
    <source>
        <dbReference type="ARBA" id="ARBA00004651"/>
    </source>
</evidence>
<dbReference type="InterPro" id="IPR004501">
    <property type="entry name" value="PTS_EIIC_3"/>
</dbReference>
<dbReference type="AlphaFoldDB" id="F0TGV3"/>
<dbReference type="HOGENOM" id="CLU_029688_1_2_9"/>
<comment type="subcellular location">
    <subcellularLocation>
        <location evidence="1">Cell membrane</location>
        <topology evidence="1">Multi-pass membrane protein</topology>
    </subcellularLocation>
</comment>
<dbReference type="GO" id="GO:1901264">
    <property type="term" value="P:carbohydrate derivative transport"/>
    <property type="evidence" value="ECO:0007669"/>
    <property type="project" value="TreeGrafter"/>
</dbReference>
<dbReference type="Proteomes" id="UP000007491">
    <property type="component" value="Chromosome"/>
</dbReference>
<dbReference type="KEGG" id="lai:LAC30SC_09240"/>
<sequence length="433" mass="47297">MNTLMNKMSKSLLPMASKMAANRYLMAIRNAFITIMPIIIGCSFCTLINSVFLGKGNYFDKWFHFQGMPIVNVLGAINSAGMSVMTLLIVYLIAKELGRYYKMDTGTVAVTAVVCFLILTQFGVDAKEGEYIRTYYLGAAGLFTGFLSAFATVEIMRKLMSFKALKITMPDSVPPAIAKSFNGMVPVILTMLIFGVVRMGTNALGKPLNDLIFNYLQQPISAMITSPIGIVFVYILYMLLWGLGIHSGFIISSPILEPIYLVNLTQNANLIAKHQAAVNVLTKPFSDSTMFMGGAGNMLALIIAIFIVSKRPDYKKIAKLGFVPSIFNISEPIMFGLPVVMNPILIIPMILSTLVGLGVGYLATITGIMGYTYILVPWTTPPLINAFLSTGGNFGALIVAAVILVLSVIIYMPFVQVMNRAENIEKKESVKEA</sequence>
<accession>F0TGV3</accession>
<keyword evidence="2 8" id="KW-0813">Transport</keyword>
<evidence type="ECO:0000256" key="3">
    <source>
        <dbReference type="ARBA" id="ARBA00022475"/>
    </source>
</evidence>
<feature type="transmembrane region" description="Helical" evidence="9">
    <location>
        <begin position="106"/>
        <end position="124"/>
    </location>
</feature>
<evidence type="ECO:0000259" key="10">
    <source>
        <dbReference type="PROSITE" id="PS51105"/>
    </source>
</evidence>
<dbReference type="InterPro" id="IPR003352">
    <property type="entry name" value="PTS_EIIC"/>
</dbReference>
<dbReference type="InterPro" id="IPR004796">
    <property type="entry name" value="PTS_IIC_cello"/>
</dbReference>
<proteinExistence type="predicted"/>
<dbReference type="PIRSF" id="PIRSF006351">
    <property type="entry name" value="PTS_EIIC-Cellobiose"/>
    <property type="match status" value="1"/>
</dbReference>
<protein>
    <recommendedName>
        <fullName evidence="8">Permease IIC component</fullName>
    </recommendedName>
</protein>
<dbReference type="GO" id="GO:0008982">
    <property type="term" value="F:protein-N(PI)-phosphohistidine-sugar phosphotransferase activity"/>
    <property type="evidence" value="ECO:0007669"/>
    <property type="project" value="UniProtKB-UniRule"/>
</dbReference>
<name>F0TGV3_LACAM</name>
<feature type="transmembrane region" description="Helical" evidence="9">
    <location>
        <begin position="31"/>
        <end position="53"/>
    </location>
</feature>
<feature type="transmembrane region" description="Helical" evidence="9">
    <location>
        <begin position="290"/>
        <end position="309"/>
    </location>
</feature>
<feature type="transmembrane region" description="Helical" evidence="9">
    <location>
        <begin position="329"/>
        <end position="347"/>
    </location>
</feature>
<evidence type="ECO:0000256" key="6">
    <source>
        <dbReference type="ARBA" id="ARBA00022989"/>
    </source>
</evidence>
<keyword evidence="7 8" id="KW-0472">Membrane</keyword>
<dbReference type="RefSeq" id="WP_013642427.1">
    <property type="nucleotide sequence ID" value="NZ_CP083726.1"/>
</dbReference>
<feature type="transmembrane region" description="Helical" evidence="9">
    <location>
        <begin position="73"/>
        <end position="94"/>
    </location>
</feature>
<dbReference type="PANTHER" id="PTHR33989">
    <property type="match status" value="1"/>
</dbReference>
<gene>
    <name evidence="11" type="ordered locus">LAC30SC_09240</name>
</gene>
<evidence type="ECO:0000256" key="5">
    <source>
        <dbReference type="ARBA" id="ARBA00022692"/>
    </source>
</evidence>
<organism evidence="11 12">
    <name type="scientific">Lactobacillus amylovorus</name>
    <dbReference type="NCBI Taxonomy" id="1604"/>
    <lineage>
        <taxon>Bacteria</taxon>
        <taxon>Bacillati</taxon>
        <taxon>Bacillota</taxon>
        <taxon>Bacilli</taxon>
        <taxon>Lactobacillales</taxon>
        <taxon>Lactobacillaceae</taxon>
        <taxon>Lactobacillus</taxon>
    </lineage>
</organism>
<evidence type="ECO:0000256" key="2">
    <source>
        <dbReference type="ARBA" id="ARBA00022448"/>
    </source>
</evidence>